<dbReference type="Pfam" id="PF06250">
    <property type="entry name" value="YhcG_C"/>
    <property type="match status" value="1"/>
</dbReference>
<dbReference type="InterPro" id="IPR053148">
    <property type="entry name" value="PD-DEXK-like_domain"/>
</dbReference>
<comment type="caution">
    <text evidence="3">The sequence shown here is derived from an EMBL/GenBank/DDBJ whole genome shotgun (WGS) entry which is preliminary data.</text>
</comment>
<evidence type="ECO:0000313" key="4">
    <source>
        <dbReference type="Proteomes" id="UP001600943"/>
    </source>
</evidence>
<keyword evidence="4" id="KW-1185">Reference proteome</keyword>
<feature type="domain" description="YhcG PDDEXK nuclease" evidence="1">
    <location>
        <begin position="172"/>
        <end position="323"/>
    </location>
</feature>
<dbReference type="PANTHER" id="PTHR30547:SF0">
    <property type="entry name" value="BLR8175 PROTEIN"/>
    <property type="match status" value="1"/>
</dbReference>
<dbReference type="Pfam" id="PF17761">
    <property type="entry name" value="DUF1016_N"/>
    <property type="match status" value="1"/>
</dbReference>
<evidence type="ECO:0000313" key="3">
    <source>
        <dbReference type="EMBL" id="GAA6406722.1"/>
    </source>
</evidence>
<dbReference type="InterPro" id="IPR041527">
    <property type="entry name" value="YhcG_N"/>
</dbReference>
<organism evidence="3 4">
    <name type="scientific">Blautia hominis</name>
    <dbReference type="NCBI Taxonomy" id="2025493"/>
    <lineage>
        <taxon>Bacteria</taxon>
        <taxon>Bacillati</taxon>
        <taxon>Bacillota</taxon>
        <taxon>Clostridia</taxon>
        <taxon>Lachnospirales</taxon>
        <taxon>Lachnospiraceae</taxon>
        <taxon>Blautia</taxon>
    </lineage>
</organism>
<feature type="domain" description="YhcG N-terminal" evidence="2">
    <location>
        <begin position="13"/>
        <end position="149"/>
    </location>
</feature>
<protein>
    <submittedName>
        <fullName evidence="3">PDDEXK nuclease domain-containing protein</fullName>
    </submittedName>
</protein>
<proteinExistence type="predicted"/>
<evidence type="ECO:0000259" key="1">
    <source>
        <dbReference type="Pfam" id="PF06250"/>
    </source>
</evidence>
<accession>A0ABQ0B5I9</accession>
<gene>
    <name evidence="3" type="ORF">K040078D81_08390</name>
</gene>
<sequence length="338" mass="39802">MNEIIGYQPLVDEIKDLINKKQYQVLKLMNTETINLYWEICEEIYRQQQKKGWGKSIVQVLSNELQKEFPGAKGYSAANLWRMRNFYLTYYDSVKLAPLVREISWSNNIIIMEKCKDDLQREFYIQMVKRYGWTKRILSNFIEGQTYEKYLLNQTNFELTLPEERRIQAKLAVKDEYTFDFAELSPEYSEHELEMQLINHVREFLIEMGGDFAFIGNQYHLLVGSRDLYIDLLLFHRRLCSLVAIELKIGEFEAEYAGKMQLYLTALDEQTKLPDENPSIGIIICKSKDKTFVEYALKRTNAPIGVATYQLSASLPDNMKELLPTPEEIIKKLKIFEE</sequence>
<dbReference type="PANTHER" id="PTHR30547">
    <property type="entry name" value="UNCHARACTERIZED PROTEIN YHCG-RELATED"/>
    <property type="match status" value="1"/>
</dbReference>
<dbReference type="Gene3D" id="3.40.1350.10">
    <property type="match status" value="1"/>
</dbReference>
<evidence type="ECO:0000259" key="2">
    <source>
        <dbReference type="Pfam" id="PF17761"/>
    </source>
</evidence>
<dbReference type="RefSeq" id="WP_390403684.1">
    <property type="nucleotide sequence ID" value="NZ_BAABYW010000001.1"/>
</dbReference>
<dbReference type="Proteomes" id="UP001600943">
    <property type="component" value="Unassembled WGS sequence"/>
</dbReference>
<name>A0ABQ0B5I9_9FIRM</name>
<dbReference type="InterPro" id="IPR009362">
    <property type="entry name" value="YhcG_C"/>
</dbReference>
<reference evidence="3 4" key="1">
    <citation type="submission" date="2024-04" db="EMBL/GenBank/DDBJ databases">
        <title>Defined microbial consortia suppress multidrug-resistant proinflammatory Enterobacteriaceae via ecological control.</title>
        <authorList>
            <person name="Furuichi M."/>
            <person name="Kawaguchi T."/>
            <person name="Pust M."/>
            <person name="Yasuma K."/>
            <person name="Plichta D."/>
            <person name="Hasegawa N."/>
            <person name="Ohya T."/>
            <person name="Bhattarai S."/>
            <person name="Sasajima S."/>
            <person name="Aoto Y."/>
            <person name="Tuganbaev T."/>
            <person name="Yaginuma M."/>
            <person name="Ueda M."/>
            <person name="Okahashi N."/>
            <person name="Amafuji K."/>
            <person name="Kiridooshi Y."/>
            <person name="Sugita K."/>
            <person name="Strazar M."/>
            <person name="Skelly A."/>
            <person name="Suda W."/>
            <person name="Hattori M."/>
            <person name="Nakamoto N."/>
            <person name="Caballero S."/>
            <person name="Norman J."/>
            <person name="Olle B."/>
            <person name="Tanoue T."/>
            <person name="Arita M."/>
            <person name="Bucci V."/>
            <person name="Atarashi K."/>
            <person name="Xavier R."/>
            <person name="Honda K."/>
        </authorList>
    </citation>
    <scope>NUCLEOTIDE SEQUENCE [LARGE SCALE GENOMIC DNA]</scope>
    <source>
        <strain evidence="4">k04-0078-D8-1</strain>
    </source>
</reference>
<dbReference type="EMBL" id="BAABYW010000001">
    <property type="protein sequence ID" value="GAA6406722.1"/>
    <property type="molecule type" value="Genomic_DNA"/>
</dbReference>
<dbReference type="InterPro" id="IPR011856">
    <property type="entry name" value="tRNA_endonuc-like_dom_sf"/>
</dbReference>